<dbReference type="AlphaFoldDB" id="A0A6A4UWF2"/>
<dbReference type="EMBL" id="VIIS01002133">
    <property type="protein sequence ID" value="KAF0288077.1"/>
    <property type="molecule type" value="Genomic_DNA"/>
</dbReference>
<accession>A0A6A4UWF2</accession>
<keyword evidence="1" id="KW-0812">Transmembrane</keyword>
<keyword evidence="1" id="KW-0472">Membrane</keyword>
<evidence type="ECO:0000256" key="1">
    <source>
        <dbReference type="SAM" id="Phobius"/>
    </source>
</evidence>
<reference evidence="2 3" key="1">
    <citation type="submission" date="2019-07" db="EMBL/GenBank/DDBJ databases">
        <title>Draft genome assembly of a fouling barnacle, Amphibalanus amphitrite (Darwin, 1854): The first reference genome for Thecostraca.</title>
        <authorList>
            <person name="Kim W."/>
        </authorList>
    </citation>
    <scope>NUCLEOTIDE SEQUENCE [LARGE SCALE GENOMIC DNA]</scope>
    <source>
        <strain evidence="2">SNU_AA5</strain>
        <tissue evidence="2">Soma without cirri and trophi</tissue>
    </source>
</reference>
<name>A0A6A4UWF2_AMPAM</name>
<evidence type="ECO:0000313" key="2">
    <source>
        <dbReference type="EMBL" id="KAF0288077.1"/>
    </source>
</evidence>
<dbReference type="Proteomes" id="UP000440578">
    <property type="component" value="Unassembled WGS sequence"/>
</dbReference>
<feature type="transmembrane region" description="Helical" evidence="1">
    <location>
        <begin position="149"/>
        <end position="172"/>
    </location>
</feature>
<organism evidence="2 3">
    <name type="scientific">Amphibalanus amphitrite</name>
    <name type="common">Striped barnacle</name>
    <name type="synonym">Balanus amphitrite</name>
    <dbReference type="NCBI Taxonomy" id="1232801"/>
    <lineage>
        <taxon>Eukaryota</taxon>
        <taxon>Metazoa</taxon>
        <taxon>Ecdysozoa</taxon>
        <taxon>Arthropoda</taxon>
        <taxon>Crustacea</taxon>
        <taxon>Multicrustacea</taxon>
        <taxon>Cirripedia</taxon>
        <taxon>Thoracica</taxon>
        <taxon>Thoracicalcarea</taxon>
        <taxon>Balanomorpha</taxon>
        <taxon>Balanoidea</taxon>
        <taxon>Balanidae</taxon>
        <taxon>Amphibalaninae</taxon>
        <taxon>Amphibalanus</taxon>
    </lineage>
</organism>
<feature type="transmembrane region" description="Helical" evidence="1">
    <location>
        <begin position="12"/>
        <end position="40"/>
    </location>
</feature>
<keyword evidence="1" id="KW-1133">Transmembrane helix</keyword>
<evidence type="ECO:0000313" key="3">
    <source>
        <dbReference type="Proteomes" id="UP000440578"/>
    </source>
</evidence>
<protein>
    <submittedName>
        <fullName evidence="2">Uncharacterized protein</fullName>
    </submittedName>
</protein>
<sequence>MKIFVVYMYKPISFVATIAITMSPSSSLLLLLLASCVLAMPADHLEASGLGPVEAEGDEAVVVEAGDGNMATGDAAFASNFGSDDKGGVSTSFSVTASAAGQPDVSQLLPVLEHMGETMLQDVVEVVERNVLMVKLETRMMMMVTKGAIFMFLQVVLLIEVLTIYLVLLPLLL</sequence>
<keyword evidence="3" id="KW-1185">Reference proteome</keyword>
<proteinExistence type="predicted"/>
<gene>
    <name evidence="2" type="ORF">FJT64_013521</name>
</gene>
<comment type="caution">
    <text evidence="2">The sequence shown here is derived from an EMBL/GenBank/DDBJ whole genome shotgun (WGS) entry which is preliminary data.</text>
</comment>